<accession>A0A916TW96</accession>
<reference evidence="1" key="2">
    <citation type="submission" date="2020-09" db="EMBL/GenBank/DDBJ databases">
        <authorList>
            <person name="Sun Q."/>
            <person name="Zhou Y."/>
        </authorList>
    </citation>
    <scope>NUCLEOTIDE SEQUENCE</scope>
    <source>
        <strain evidence="1">CGMCC 1.15095</strain>
    </source>
</reference>
<evidence type="ECO:0000313" key="1">
    <source>
        <dbReference type="EMBL" id="GGC14610.1"/>
    </source>
</evidence>
<comment type="caution">
    <text evidence="1">The sequence shown here is derived from an EMBL/GenBank/DDBJ whole genome shotgun (WGS) entry which is preliminary data.</text>
</comment>
<dbReference type="AlphaFoldDB" id="A0A916TW96"/>
<reference evidence="1" key="1">
    <citation type="journal article" date="2014" name="Int. J. Syst. Evol. Microbiol.">
        <title>Complete genome sequence of Corynebacterium casei LMG S-19264T (=DSM 44701T), isolated from a smear-ripened cheese.</title>
        <authorList>
            <consortium name="US DOE Joint Genome Institute (JGI-PGF)"/>
            <person name="Walter F."/>
            <person name="Albersmeier A."/>
            <person name="Kalinowski J."/>
            <person name="Ruckert C."/>
        </authorList>
    </citation>
    <scope>NUCLEOTIDE SEQUENCE</scope>
    <source>
        <strain evidence="1">CGMCC 1.15095</strain>
    </source>
</reference>
<gene>
    <name evidence="1" type="ORF">GCM10011494_36790</name>
</gene>
<keyword evidence="2" id="KW-1185">Reference proteome</keyword>
<evidence type="ECO:0000313" key="2">
    <source>
        <dbReference type="Proteomes" id="UP000608154"/>
    </source>
</evidence>
<proteinExistence type="predicted"/>
<protein>
    <submittedName>
        <fullName evidence="1">Uncharacterized protein</fullName>
    </submittedName>
</protein>
<name>A0A916TW96_9SPHN</name>
<dbReference type="Proteomes" id="UP000608154">
    <property type="component" value="Unassembled WGS sequence"/>
</dbReference>
<organism evidence="1 2">
    <name type="scientific">Novosphingobium endophyticum</name>
    <dbReference type="NCBI Taxonomy" id="1955250"/>
    <lineage>
        <taxon>Bacteria</taxon>
        <taxon>Pseudomonadati</taxon>
        <taxon>Pseudomonadota</taxon>
        <taxon>Alphaproteobacteria</taxon>
        <taxon>Sphingomonadales</taxon>
        <taxon>Sphingomonadaceae</taxon>
        <taxon>Novosphingobium</taxon>
    </lineage>
</organism>
<dbReference type="EMBL" id="BMHK01000045">
    <property type="protein sequence ID" value="GGC14610.1"/>
    <property type="molecule type" value="Genomic_DNA"/>
</dbReference>
<sequence>MNPSDFDEFTKRWDARTTVYWGDFRMFTDGTPLGYERKRGNTIMAGIGNSPCHYDVLGNLAAVYVGPLAEELNDLREPRINELLESDQC</sequence>